<dbReference type="SUPFAM" id="SSF52540">
    <property type="entry name" value="P-loop containing nucleoside triphosphate hydrolases"/>
    <property type="match status" value="1"/>
</dbReference>
<dbReference type="GO" id="GO:0005524">
    <property type="term" value="F:ATP binding"/>
    <property type="evidence" value="ECO:0007669"/>
    <property type="project" value="InterPro"/>
</dbReference>
<reference evidence="2" key="1">
    <citation type="submission" date="2020-06" db="EMBL/GenBank/DDBJ databases">
        <title>Draft genome of Bugula neritina, a colonial animal packing powerful symbionts and potential medicines.</title>
        <authorList>
            <person name="Rayko M."/>
        </authorList>
    </citation>
    <scope>NUCLEOTIDE SEQUENCE [LARGE SCALE GENOMIC DNA]</scope>
    <source>
        <strain evidence="2">Kwan_BN1</strain>
    </source>
</reference>
<dbReference type="PANTHER" id="PTHR10760">
    <property type="entry name" value="TORSIN"/>
    <property type="match status" value="1"/>
</dbReference>
<dbReference type="EMBL" id="VXIV02001199">
    <property type="protein sequence ID" value="KAF6033937.1"/>
    <property type="molecule type" value="Genomic_DNA"/>
</dbReference>
<sequence>MDFLKDWISSGTLVNTLNVVMIDGFKQTVVDQIRDWIKRNLRLCPYQLFIFDEVEKMPEGVLDVLKPFVDFTFPEEDVEYRKAIYILLGTSHHSDIKLIKNLYLLDNTYYQLGSLNQQNFVSLHKSYRPLRPPIRKLCKYHNL</sequence>
<protein>
    <submittedName>
        <fullName evidence="2">TOR1A</fullName>
    </submittedName>
</protein>
<evidence type="ECO:0000313" key="3">
    <source>
        <dbReference type="Proteomes" id="UP000593567"/>
    </source>
</evidence>
<comment type="similarity">
    <text evidence="1">Belongs to the ClpA/ClpB family. Torsin subfamily.</text>
</comment>
<keyword evidence="3" id="KW-1185">Reference proteome</keyword>
<proteinExistence type="inferred from homology"/>
<dbReference type="OrthoDB" id="19623at2759"/>
<name>A0A7J7K6R6_BUGNE</name>
<dbReference type="GO" id="GO:0005737">
    <property type="term" value="C:cytoplasm"/>
    <property type="evidence" value="ECO:0007669"/>
    <property type="project" value="UniProtKB-ARBA"/>
</dbReference>
<dbReference type="Proteomes" id="UP000593567">
    <property type="component" value="Unassembled WGS sequence"/>
</dbReference>
<evidence type="ECO:0000313" key="2">
    <source>
        <dbReference type="EMBL" id="KAF6033937.1"/>
    </source>
</evidence>
<comment type="caution">
    <text evidence="2">The sequence shown here is derived from an EMBL/GenBank/DDBJ whole genome shotgun (WGS) entry which is preliminary data.</text>
</comment>
<dbReference type="PANTHER" id="PTHR10760:SF2">
    <property type="entry name" value="LD13476P-RELATED"/>
    <property type="match status" value="1"/>
</dbReference>
<evidence type="ECO:0000256" key="1">
    <source>
        <dbReference type="ARBA" id="ARBA00006235"/>
    </source>
</evidence>
<dbReference type="GO" id="GO:0016887">
    <property type="term" value="F:ATP hydrolysis activity"/>
    <property type="evidence" value="ECO:0007669"/>
    <property type="project" value="InterPro"/>
</dbReference>
<gene>
    <name evidence="2" type="ORF">EB796_007756</name>
</gene>
<organism evidence="2 3">
    <name type="scientific">Bugula neritina</name>
    <name type="common">Brown bryozoan</name>
    <name type="synonym">Sertularia neritina</name>
    <dbReference type="NCBI Taxonomy" id="10212"/>
    <lineage>
        <taxon>Eukaryota</taxon>
        <taxon>Metazoa</taxon>
        <taxon>Spiralia</taxon>
        <taxon>Lophotrochozoa</taxon>
        <taxon>Bryozoa</taxon>
        <taxon>Gymnolaemata</taxon>
        <taxon>Cheilostomatida</taxon>
        <taxon>Flustrina</taxon>
        <taxon>Buguloidea</taxon>
        <taxon>Bugulidae</taxon>
        <taxon>Bugula</taxon>
    </lineage>
</organism>
<dbReference type="InterPro" id="IPR010448">
    <property type="entry name" value="Torsin"/>
</dbReference>
<dbReference type="InterPro" id="IPR027417">
    <property type="entry name" value="P-loop_NTPase"/>
</dbReference>
<dbReference type="GO" id="GO:0012505">
    <property type="term" value="C:endomembrane system"/>
    <property type="evidence" value="ECO:0007669"/>
    <property type="project" value="UniProtKB-ARBA"/>
</dbReference>
<accession>A0A7J7K6R6</accession>
<dbReference type="AlphaFoldDB" id="A0A7J7K6R6"/>